<dbReference type="SUPFAM" id="SSF47323">
    <property type="entry name" value="Anticodon-binding domain of a subclass of class I aminoacyl-tRNA synthetases"/>
    <property type="match status" value="1"/>
</dbReference>
<comment type="similarity">
    <text evidence="2 12">Belongs to the class-I aminoacyl-tRNA synthetase family.</text>
</comment>
<evidence type="ECO:0000256" key="7">
    <source>
        <dbReference type="ARBA" id="ARBA00022833"/>
    </source>
</evidence>
<dbReference type="Proteomes" id="UP000244803">
    <property type="component" value="Chromosome 4"/>
</dbReference>
<dbReference type="PANTHER" id="PTHR45794:SF1">
    <property type="entry name" value="LEUCINE--TRNA LIGASE, CYTOPLASMIC"/>
    <property type="match status" value="1"/>
</dbReference>
<dbReference type="EC" id="6.1.1.4" evidence="3"/>
<dbReference type="NCBIfam" id="TIGR00395">
    <property type="entry name" value="leuS_arch"/>
    <property type="match status" value="1"/>
</dbReference>
<evidence type="ECO:0000256" key="1">
    <source>
        <dbReference type="ARBA" id="ARBA00001947"/>
    </source>
</evidence>
<dbReference type="InterPro" id="IPR002300">
    <property type="entry name" value="aa-tRNA-synth_Ia"/>
</dbReference>
<protein>
    <recommendedName>
        <fullName evidence="3">leucine--tRNA ligase</fullName>
        <ecNumber evidence="3">6.1.1.4</ecNumber>
    </recommendedName>
    <alternativeName>
        <fullName evidence="11">Leucyl-tRNA synthetase</fullName>
    </alternativeName>
</protein>
<evidence type="ECO:0000256" key="12">
    <source>
        <dbReference type="RuleBase" id="RU363035"/>
    </source>
</evidence>
<evidence type="ECO:0000256" key="9">
    <source>
        <dbReference type="ARBA" id="ARBA00022917"/>
    </source>
</evidence>
<name>A0A976QVV9_THEOR</name>
<dbReference type="Pfam" id="PF00133">
    <property type="entry name" value="tRNA-synt_1"/>
    <property type="match status" value="1"/>
</dbReference>
<comment type="cofactor">
    <cofactor evidence="1">
        <name>Zn(2+)</name>
        <dbReference type="ChEBI" id="CHEBI:29105"/>
    </cofactor>
</comment>
<dbReference type="InterPro" id="IPR001412">
    <property type="entry name" value="aa-tRNA-synth_I_CS"/>
</dbReference>
<evidence type="ECO:0000256" key="2">
    <source>
        <dbReference type="ARBA" id="ARBA00005594"/>
    </source>
</evidence>
<keyword evidence="10 12" id="KW-0030">Aminoacyl-tRNA synthetase</keyword>
<dbReference type="AlphaFoldDB" id="A0A976QVV9"/>
<dbReference type="Gene3D" id="3.90.740.10">
    <property type="entry name" value="Valyl/Leucyl/Isoleucyl-tRNA synthetase, editing domain"/>
    <property type="match status" value="1"/>
</dbReference>
<sequence length="1218" mass="140340">MSKRAHLLENESKIRALWQETRVFEANLPTNRGKDKYFCTFPYPYMNGRLHIGHGFTVLKSEFQARFQRTQGKVVLWPFGLHCTGMPIMACADKIKKELLELDYGLSNHRNDNPLNGTENEQEHSAASTKDVTKFSSSRSKLKAKSNTNMTQIDIMKHMNIEDEEIPKFANPDHWLMYFSPLAIQDMKMFGLSVDWRRSFITTNRNPYYNLFVEWQFDRLKSLDKLLYGSRPSILSRLTMQTCGDHDRSEGEGATPQEYTVIKMKLDLSVKNPFKQFDGGYEQYMEKLKEKNVYLLAATLRPETFYGQTNLFVCPEGEYEAFLGFESPRLTFNTVGVVETKMSLKDAVEQSECVYLTSRRSALNMAHQGLTILNENATPGNDNGEDDLFSLHKFTGMDLIGSSVVTPLSVHKSVYIVPMVTASMHKGTGIVGCVPSDSPDDYVVLSEMRRKVAYFKEKYNVLEEYVSLEEVPIIDVPEYGTCMAVKLCNESKVTSPKDYQKLEELKEFVYKKGFYTGVINVGPYKDQKVVDVKNKIRDEMINNKQAFMYYEPSKNVVSRSGDVCVVAICNQWYTKFGDEEWKKNVMEQLNRNNFTCYSESSLNQMKHVINWLDNWACSRSYGLGTLLPWEDITKNKNILIDSLSDSTIYMAYYTVAHYLQSDIFGKNPGLLNMSPDKLNTTLFDYVFNISDKFPTFNDESRSDNGIGSNGGTDWTSEHADKQVVETINRMREEFKYWYPVDVRCSGKDLLFNHLTMSLFIHEAIWRGCNFEYMPRSFFCNGHVLVDSEKMSKSKGNFLTIEDSIKLYTADGTRIAMADAGDSLDDANFSKETAESSVLKLFNFLQTSKNDMATGATAAILEQTDKEGRMHGTYGERNGSERGLNGVEEELKDALKLSKESKVELNGVNKVDVDNETPAESASHIKLDDDFELNGYIESNDLQFFSRVVFENEIKNLCDIAKKCYENFVYRDALKAVFYDYIAIRLEYLQFSNGNTNYESLRKYYETFCVIANPIVPHMCEYIWNYVLNKKDHLTNQLWPRFEKPTNKSLHKLLKLLHRNLEEFRKTKEKSQSSKKTKVAQTFDKALIYISREYPENIRNVLVVMNEMNILENNMTEKEALKKLNETEMMKSCNPKDKKLLLGFASYQLKQLFTIGQSVLMLHLPYSEYKLYQLLVPYLKTTLEVKDVLVMYNTEVFSGDTTDIRHSAFPGKPSILYYN</sequence>
<dbReference type="InterPro" id="IPR032678">
    <property type="entry name" value="tRNA-synt_1_cat_dom"/>
</dbReference>
<evidence type="ECO:0000256" key="5">
    <source>
        <dbReference type="ARBA" id="ARBA00022723"/>
    </source>
</evidence>
<evidence type="ECO:0000259" key="15">
    <source>
        <dbReference type="Pfam" id="PF01406"/>
    </source>
</evidence>
<evidence type="ECO:0000259" key="16">
    <source>
        <dbReference type="Pfam" id="PF08264"/>
    </source>
</evidence>
<keyword evidence="8 12" id="KW-0067">ATP-binding</keyword>
<feature type="region of interest" description="Disordered" evidence="13">
    <location>
        <begin position="110"/>
        <end position="146"/>
    </location>
</feature>
<dbReference type="InterPro" id="IPR013155">
    <property type="entry name" value="M/V/L/I-tRNA-synth_anticd-bd"/>
</dbReference>
<keyword evidence="5" id="KW-0479">Metal-binding</keyword>
<evidence type="ECO:0000313" key="17">
    <source>
        <dbReference type="EMBL" id="UKJ89805.2"/>
    </source>
</evidence>
<dbReference type="InterPro" id="IPR009008">
    <property type="entry name" value="Val/Leu/Ile-tRNA-synth_edit"/>
</dbReference>
<dbReference type="SUPFAM" id="SSF50677">
    <property type="entry name" value="ValRS/IleRS/LeuRS editing domain"/>
    <property type="match status" value="1"/>
</dbReference>
<keyword evidence="4 12" id="KW-0436">Ligase</keyword>
<keyword evidence="9 12" id="KW-0648">Protein biosynthesis</keyword>
<dbReference type="GO" id="GO:0046872">
    <property type="term" value="F:metal ion binding"/>
    <property type="evidence" value="ECO:0007669"/>
    <property type="project" value="UniProtKB-KW"/>
</dbReference>
<organism evidence="17 18">
    <name type="scientific">Theileria orientalis</name>
    <dbReference type="NCBI Taxonomy" id="68886"/>
    <lineage>
        <taxon>Eukaryota</taxon>
        <taxon>Sar</taxon>
        <taxon>Alveolata</taxon>
        <taxon>Apicomplexa</taxon>
        <taxon>Aconoidasida</taxon>
        <taxon>Piroplasmida</taxon>
        <taxon>Theileriidae</taxon>
        <taxon>Theileria</taxon>
    </lineage>
</organism>
<dbReference type="Gene3D" id="1.10.730.10">
    <property type="entry name" value="Isoleucyl-tRNA Synthetase, Domain 1"/>
    <property type="match status" value="1"/>
</dbReference>
<dbReference type="PANTHER" id="PTHR45794">
    <property type="entry name" value="LEUCYL-TRNA SYNTHETASE"/>
    <property type="match status" value="1"/>
</dbReference>
<dbReference type="Pfam" id="PF08264">
    <property type="entry name" value="Anticodon_1"/>
    <property type="match status" value="1"/>
</dbReference>
<gene>
    <name evidence="17" type="ORF">MACJ_003059</name>
</gene>
<dbReference type="EMBL" id="CP056067">
    <property type="protein sequence ID" value="UKJ89805.2"/>
    <property type="molecule type" value="Genomic_DNA"/>
</dbReference>
<dbReference type="GO" id="GO:0004823">
    <property type="term" value="F:leucine-tRNA ligase activity"/>
    <property type="evidence" value="ECO:0007669"/>
    <property type="project" value="UniProtKB-EC"/>
</dbReference>
<dbReference type="PROSITE" id="PS00178">
    <property type="entry name" value="AA_TRNA_LIGASE_I"/>
    <property type="match status" value="1"/>
</dbReference>
<feature type="domain" description="Aminoacyl-tRNA synthetase class Ia" evidence="14">
    <location>
        <begin position="15"/>
        <end position="95"/>
    </location>
</feature>
<feature type="domain" description="tRNA synthetases class I catalytic" evidence="15">
    <location>
        <begin position="739"/>
        <end position="819"/>
    </location>
</feature>
<dbReference type="GO" id="GO:0002161">
    <property type="term" value="F:aminoacyl-tRNA deacylase activity"/>
    <property type="evidence" value="ECO:0007669"/>
    <property type="project" value="InterPro"/>
</dbReference>
<proteinExistence type="inferred from homology"/>
<feature type="compositionally biased region" description="Polar residues" evidence="13">
    <location>
        <begin position="113"/>
        <end position="146"/>
    </location>
</feature>
<evidence type="ECO:0000256" key="4">
    <source>
        <dbReference type="ARBA" id="ARBA00022598"/>
    </source>
</evidence>
<dbReference type="FunFam" id="3.90.740.10:FF:000001">
    <property type="entry name" value="Leucine--tRNA ligase, cytoplasmic"/>
    <property type="match status" value="1"/>
</dbReference>
<dbReference type="GO" id="GO:0005524">
    <property type="term" value="F:ATP binding"/>
    <property type="evidence" value="ECO:0007669"/>
    <property type="project" value="UniProtKB-KW"/>
</dbReference>
<dbReference type="Gene3D" id="3.40.50.620">
    <property type="entry name" value="HUPs"/>
    <property type="match status" value="1"/>
</dbReference>
<feature type="domain" description="Methionyl/Valyl/Leucyl/Isoleucyl-tRNA synthetase anticodon-binding" evidence="16">
    <location>
        <begin position="951"/>
        <end position="1077"/>
    </location>
</feature>
<reference evidence="17" key="1">
    <citation type="submission" date="2022-07" db="EMBL/GenBank/DDBJ databases">
        <title>Evaluation of T. orientalis genome assembly methods using nanopore sequencing and analysis of variation between genomes.</title>
        <authorList>
            <person name="Yam J."/>
            <person name="Micallef M.L."/>
            <person name="Liu M."/>
            <person name="Djordjevic S.P."/>
            <person name="Bogema D.R."/>
            <person name="Jenkins C."/>
        </authorList>
    </citation>
    <scope>NUCLEOTIDE SEQUENCE</scope>
    <source>
        <strain evidence="17">Fish Creek</strain>
    </source>
</reference>
<dbReference type="OrthoDB" id="10249672at2759"/>
<dbReference type="InterPro" id="IPR009080">
    <property type="entry name" value="tRNAsynth_Ia_anticodon-bd"/>
</dbReference>
<evidence type="ECO:0000256" key="8">
    <source>
        <dbReference type="ARBA" id="ARBA00022840"/>
    </source>
</evidence>
<dbReference type="SUPFAM" id="SSF52374">
    <property type="entry name" value="Nucleotidylyl transferase"/>
    <property type="match status" value="1"/>
</dbReference>
<dbReference type="InterPro" id="IPR014729">
    <property type="entry name" value="Rossmann-like_a/b/a_fold"/>
</dbReference>
<evidence type="ECO:0000256" key="10">
    <source>
        <dbReference type="ARBA" id="ARBA00023146"/>
    </source>
</evidence>
<evidence type="ECO:0000256" key="3">
    <source>
        <dbReference type="ARBA" id="ARBA00013164"/>
    </source>
</evidence>
<evidence type="ECO:0000256" key="11">
    <source>
        <dbReference type="ARBA" id="ARBA00030520"/>
    </source>
</evidence>
<dbReference type="InterPro" id="IPR004493">
    <property type="entry name" value="Leu-tRNA-synth_Ia_arc/euk"/>
</dbReference>
<keyword evidence="6 12" id="KW-0547">Nucleotide-binding</keyword>
<dbReference type="GO" id="GO:0006429">
    <property type="term" value="P:leucyl-tRNA aminoacylation"/>
    <property type="evidence" value="ECO:0007669"/>
    <property type="project" value="InterPro"/>
</dbReference>
<evidence type="ECO:0000313" key="18">
    <source>
        <dbReference type="Proteomes" id="UP000244803"/>
    </source>
</evidence>
<evidence type="ECO:0000256" key="13">
    <source>
        <dbReference type="SAM" id="MobiDB-lite"/>
    </source>
</evidence>
<accession>A0A976QVV9</accession>
<dbReference type="Pfam" id="PF01406">
    <property type="entry name" value="tRNA-synt_1e"/>
    <property type="match status" value="1"/>
</dbReference>
<evidence type="ECO:0000256" key="6">
    <source>
        <dbReference type="ARBA" id="ARBA00022741"/>
    </source>
</evidence>
<keyword evidence="7" id="KW-0862">Zinc</keyword>
<evidence type="ECO:0000259" key="14">
    <source>
        <dbReference type="Pfam" id="PF00133"/>
    </source>
</evidence>